<sequence>MHAETMLRTDRSERLLAGMDRSNVPPGATRPCRPILHNRQARALAARRDGPLWPRPSSPVP</sequence>
<feature type="compositionally biased region" description="Basic and acidic residues" evidence="1">
    <location>
        <begin position="1"/>
        <end position="14"/>
    </location>
</feature>
<keyword evidence="3" id="KW-1185">Reference proteome</keyword>
<dbReference type="RefSeq" id="WP_279965778.1">
    <property type="nucleotide sequence ID" value="NZ_CP122537.1"/>
</dbReference>
<reference evidence="2 3" key="1">
    <citation type="submission" date="2023-04" db="EMBL/GenBank/DDBJ databases">
        <title>Jannaschia ovalis sp. nov., a marine bacterium isolated from sea tidal flat.</title>
        <authorList>
            <person name="Kwon D.Y."/>
            <person name="Kim J.-J."/>
        </authorList>
    </citation>
    <scope>NUCLEOTIDE SEQUENCE [LARGE SCALE GENOMIC DNA]</scope>
    <source>
        <strain evidence="2 3">GRR-S6-38</strain>
    </source>
</reference>
<dbReference type="EMBL" id="CP122537">
    <property type="protein sequence ID" value="WGH79016.1"/>
    <property type="molecule type" value="Genomic_DNA"/>
</dbReference>
<evidence type="ECO:0000256" key="1">
    <source>
        <dbReference type="SAM" id="MobiDB-lite"/>
    </source>
</evidence>
<gene>
    <name evidence="2" type="ORF">P8627_01790</name>
</gene>
<proteinExistence type="predicted"/>
<dbReference type="Proteomes" id="UP001243420">
    <property type="component" value="Chromosome"/>
</dbReference>
<name>A0ABY8LCG6_9RHOB</name>
<feature type="region of interest" description="Disordered" evidence="1">
    <location>
        <begin position="1"/>
        <end position="33"/>
    </location>
</feature>
<accession>A0ABY8LCG6</accession>
<evidence type="ECO:0000313" key="3">
    <source>
        <dbReference type="Proteomes" id="UP001243420"/>
    </source>
</evidence>
<evidence type="ECO:0000313" key="2">
    <source>
        <dbReference type="EMBL" id="WGH79016.1"/>
    </source>
</evidence>
<protein>
    <submittedName>
        <fullName evidence="2">Uncharacterized protein</fullName>
    </submittedName>
</protein>
<organism evidence="2 3">
    <name type="scientific">Jannaschia ovalis</name>
    <dbReference type="NCBI Taxonomy" id="3038773"/>
    <lineage>
        <taxon>Bacteria</taxon>
        <taxon>Pseudomonadati</taxon>
        <taxon>Pseudomonadota</taxon>
        <taxon>Alphaproteobacteria</taxon>
        <taxon>Rhodobacterales</taxon>
        <taxon>Roseobacteraceae</taxon>
        <taxon>Jannaschia</taxon>
    </lineage>
</organism>